<reference evidence="2 3" key="1">
    <citation type="journal article" date="2012" name="J. Bacteriol.">
        <title>Complete Genome Sequence of Mycobacterium vaccae Type Strain ATCC 25954.</title>
        <authorList>
            <person name="Ho Y.S."/>
            <person name="Adroub S.A."/>
            <person name="Abadi M."/>
            <person name="Al Alwan B."/>
            <person name="Alkhateeb R."/>
            <person name="Gao G."/>
            <person name="Ragab A."/>
            <person name="Ali S."/>
            <person name="van Soolingen D."/>
            <person name="Bitter W."/>
            <person name="Pain A."/>
            <person name="Abdallah A.M."/>
        </authorList>
    </citation>
    <scope>NUCLEOTIDE SEQUENCE [LARGE SCALE GENOMIC DNA]</scope>
    <source>
        <strain evidence="2 3">ATCC 25954</strain>
    </source>
</reference>
<dbReference type="PANTHER" id="PTHR43591">
    <property type="entry name" value="METHYLTRANSFERASE"/>
    <property type="match status" value="1"/>
</dbReference>
<dbReference type="CDD" id="cd02440">
    <property type="entry name" value="AdoMet_MTases"/>
    <property type="match status" value="1"/>
</dbReference>
<feature type="domain" description="Methyltransferase type 11" evidence="1">
    <location>
        <begin position="66"/>
        <end position="141"/>
    </location>
</feature>
<dbReference type="EMBL" id="ALQA01000009">
    <property type="protein sequence ID" value="EJZ11330.1"/>
    <property type="molecule type" value="Genomic_DNA"/>
</dbReference>
<dbReference type="eggNOG" id="COG2226">
    <property type="taxonomic scope" value="Bacteria"/>
</dbReference>
<evidence type="ECO:0000313" key="2">
    <source>
        <dbReference type="EMBL" id="EJZ11330.1"/>
    </source>
</evidence>
<evidence type="ECO:0000259" key="1">
    <source>
        <dbReference type="Pfam" id="PF08241"/>
    </source>
</evidence>
<organism evidence="2 3">
    <name type="scientific">Mycolicibacterium vaccae ATCC 25954</name>
    <dbReference type="NCBI Taxonomy" id="1194972"/>
    <lineage>
        <taxon>Bacteria</taxon>
        <taxon>Bacillati</taxon>
        <taxon>Actinomycetota</taxon>
        <taxon>Actinomycetes</taxon>
        <taxon>Mycobacteriales</taxon>
        <taxon>Mycobacteriaceae</taxon>
        <taxon>Mycolicibacterium</taxon>
    </lineage>
</organism>
<dbReference type="GO" id="GO:0008757">
    <property type="term" value="F:S-adenosylmethionine-dependent methyltransferase activity"/>
    <property type="evidence" value="ECO:0007669"/>
    <property type="project" value="InterPro"/>
</dbReference>
<dbReference type="AlphaFoldDB" id="K0V1T4"/>
<dbReference type="Pfam" id="PF08241">
    <property type="entry name" value="Methyltransf_11"/>
    <property type="match status" value="1"/>
</dbReference>
<name>K0V1T4_MYCVA</name>
<accession>K0V1T4</accession>
<protein>
    <recommendedName>
        <fullName evidence="1">Methyltransferase type 11 domain-containing protein</fullName>
    </recommendedName>
</protein>
<keyword evidence="3" id="KW-1185">Reference proteome</keyword>
<dbReference type="InterPro" id="IPR013216">
    <property type="entry name" value="Methyltransf_11"/>
</dbReference>
<dbReference type="InterPro" id="IPR029063">
    <property type="entry name" value="SAM-dependent_MTases_sf"/>
</dbReference>
<proteinExistence type="predicted"/>
<dbReference type="SUPFAM" id="SSF53335">
    <property type="entry name" value="S-adenosyl-L-methionine-dependent methyltransferases"/>
    <property type="match status" value="1"/>
</dbReference>
<evidence type="ECO:0000313" key="3">
    <source>
        <dbReference type="Proteomes" id="UP000006072"/>
    </source>
</evidence>
<dbReference type="PANTHER" id="PTHR43591:SF110">
    <property type="entry name" value="RHODANESE DOMAIN-CONTAINING PROTEIN"/>
    <property type="match status" value="1"/>
</dbReference>
<dbReference type="Gene3D" id="3.40.50.150">
    <property type="entry name" value="Vaccinia Virus protein VP39"/>
    <property type="match status" value="1"/>
</dbReference>
<dbReference type="Proteomes" id="UP000006072">
    <property type="component" value="Unassembled WGS sequence"/>
</dbReference>
<gene>
    <name evidence="2" type="ORF">MVAC_06237</name>
</gene>
<dbReference type="RefSeq" id="WP_003929383.1">
    <property type="nucleotide sequence ID" value="NZ_JH814686.1"/>
</dbReference>
<dbReference type="HOGENOM" id="CLU_097932_0_0_11"/>
<comment type="caution">
    <text evidence="2">The sequence shown here is derived from an EMBL/GenBank/DDBJ whole genome shotgun (WGS) entry which is preliminary data.</text>
</comment>
<sequence length="249" mass="28186">MDDESLKRRFYPEVNIGGFTHVDGTVSFFNQIAAIVRPSDTVLDFGAGRGGPLFDDQVEFRRSMADLKGRCKHLDGCDVDPVILENPFLDDAKVIVTGEPLPYENERFDLVVARFVFEHIEDPHFVISELLRVAKPGGVIAAVTPNKWGYIAMSARMVPNRLHVKVLTRSQPNRKAKDVFPTQYKLNTPRALTDAFGDRADVYIVRHAPEPSYHFGMPWLYRLLKFANKHAPDAMSPVLNVYARKRSTD</sequence>